<dbReference type="GO" id="GO:0016491">
    <property type="term" value="F:oxidoreductase activity"/>
    <property type="evidence" value="ECO:0007669"/>
    <property type="project" value="UniProtKB-KW"/>
</dbReference>
<sequence length="278" mass="30424">MNALITGPTSGVGRALAFALAGEGYNLLLLVRDPAKGRALAGELAALFPAVQTDVIPADLADLASVRAAVTVIRNRYKRLDRLFNNAGYAPARYETVYGYEKSFVTNHLGHFVLTTGLLDLLEASGDGRVIQVASDAHILGNARRFFGKTRRWVWGAYADGKLANMLFARELARRYADRRILAFSFHPGFVNTAFAGKLGPFWRLMMRSMSFLMITPEKAAQTGLYLSSAPADLLSRFSGWYFVRSRPARVLNSGFSDGQAELLWKKSGEAVAAILPA</sequence>
<evidence type="ECO:0000313" key="2">
    <source>
        <dbReference type="EMBL" id="SDM57762.1"/>
    </source>
</evidence>
<dbReference type="InterPro" id="IPR002347">
    <property type="entry name" value="SDR_fam"/>
</dbReference>
<dbReference type="EMBL" id="FNGS01000007">
    <property type="protein sequence ID" value="SDM57762.1"/>
    <property type="molecule type" value="Genomic_DNA"/>
</dbReference>
<dbReference type="OrthoDB" id="597510at2"/>
<protein>
    <submittedName>
        <fullName evidence="2">Short-chain dehydrogenase</fullName>
    </submittedName>
</protein>
<dbReference type="PANTHER" id="PTHR43157">
    <property type="entry name" value="PHOSPHATIDYLINOSITOL-GLYCAN BIOSYNTHESIS CLASS F PROTEIN-RELATED"/>
    <property type="match status" value="1"/>
</dbReference>
<name>A0A1G9UD06_9BACT</name>
<dbReference type="RefSeq" id="WP_093205821.1">
    <property type="nucleotide sequence ID" value="NZ_FNGS01000007.1"/>
</dbReference>
<keyword evidence="3" id="KW-1185">Reference proteome</keyword>
<dbReference type="Proteomes" id="UP000198901">
    <property type="component" value="Unassembled WGS sequence"/>
</dbReference>
<accession>A0A1G9UD06</accession>
<dbReference type="SUPFAM" id="SSF51735">
    <property type="entry name" value="NAD(P)-binding Rossmann-fold domains"/>
    <property type="match status" value="1"/>
</dbReference>
<dbReference type="AlphaFoldDB" id="A0A1G9UD06"/>
<organism evidence="2 3">
    <name type="scientific">Siphonobacter aquaeclarae</name>
    <dbReference type="NCBI Taxonomy" id="563176"/>
    <lineage>
        <taxon>Bacteria</taxon>
        <taxon>Pseudomonadati</taxon>
        <taxon>Bacteroidota</taxon>
        <taxon>Cytophagia</taxon>
        <taxon>Cytophagales</taxon>
        <taxon>Cytophagaceae</taxon>
        <taxon>Siphonobacter</taxon>
    </lineage>
</organism>
<dbReference type="STRING" id="563176.SAMN04488090_3771"/>
<dbReference type="Gene3D" id="3.40.50.720">
    <property type="entry name" value="NAD(P)-binding Rossmann-like Domain"/>
    <property type="match status" value="1"/>
</dbReference>
<reference evidence="2 3" key="1">
    <citation type="submission" date="2016-10" db="EMBL/GenBank/DDBJ databases">
        <authorList>
            <person name="de Groot N.N."/>
        </authorList>
    </citation>
    <scope>NUCLEOTIDE SEQUENCE [LARGE SCALE GENOMIC DNA]</scope>
    <source>
        <strain evidence="2 3">DSM 21668</strain>
    </source>
</reference>
<proteinExistence type="predicted"/>
<dbReference type="Pfam" id="PF00106">
    <property type="entry name" value="adh_short"/>
    <property type="match status" value="1"/>
</dbReference>
<gene>
    <name evidence="2" type="ORF">SAMN04488090_3771</name>
</gene>
<dbReference type="InterPro" id="IPR036291">
    <property type="entry name" value="NAD(P)-bd_dom_sf"/>
</dbReference>
<keyword evidence="1" id="KW-0560">Oxidoreductase</keyword>
<dbReference type="PANTHER" id="PTHR43157:SF31">
    <property type="entry name" value="PHOSPHATIDYLINOSITOL-GLYCAN BIOSYNTHESIS CLASS F PROTEIN"/>
    <property type="match status" value="1"/>
</dbReference>
<evidence type="ECO:0000256" key="1">
    <source>
        <dbReference type="ARBA" id="ARBA00023002"/>
    </source>
</evidence>
<dbReference type="PRINTS" id="PR00081">
    <property type="entry name" value="GDHRDH"/>
</dbReference>
<evidence type="ECO:0000313" key="3">
    <source>
        <dbReference type="Proteomes" id="UP000198901"/>
    </source>
</evidence>